<accession>A0AAD8XRH5</accession>
<reference evidence="1" key="1">
    <citation type="submission" date="2023-06" db="EMBL/GenBank/DDBJ databases">
        <title>Survivors Of The Sea: Transcriptome response of Skeletonema marinoi to long-term dormancy.</title>
        <authorList>
            <person name="Pinder M.I.M."/>
            <person name="Kourtchenko O."/>
            <person name="Robertson E.K."/>
            <person name="Larsson T."/>
            <person name="Maumus F."/>
            <person name="Osuna-Cruz C.M."/>
            <person name="Vancaester E."/>
            <person name="Stenow R."/>
            <person name="Vandepoele K."/>
            <person name="Ploug H."/>
            <person name="Bruchert V."/>
            <person name="Godhe A."/>
            <person name="Topel M."/>
        </authorList>
    </citation>
    <scope>NUCLEOTIDE SEQUENCE</scope>
    <source>
        <strain evidence="1">R05AC</strain>
    </source>
</reference>
<dbReference type="Proteomes" id="UP001224775">
    <property type="component" value="Unassembled WGS sequence"/>
</dbReference>
<keyword evidence="2" id="KW-1185">Reference proteome</keyword>
<evidence type="ECO:0000313" key="1">
    <source>
        <dbReference type="EMBL" id="KAK1732244.1"/>
    </source>
</evidence>
<sequence length="200" mass="22540">MILAGHVKSNFRSMREEDSLLPADTNNFIPYTRFPNHHGVYLQHDTKLEQKVRSGKKTSFGSAVEGFSKRIAEHRKGCKAASPTSNFYKLYPSKSTKRSRSRTKQGLFEDLEHVIAASYDPKGEAAQVVHLDWREGGVMILGAQDKRRVVSSMKQKPYTDIEKFQLLMSYLFELAYDLAIAPSVNVSQSPGFESFVMATA</sequence>
<proteinExistence type="predicted"/>
<name>A0AAD8XRH5_9STRA</name>
<evidence type="ECO:0000313" key="2">
    <source>
        <dbReference type="Proteomes" id="UP001224775"/>
    </source>
</evidence>
<dbReference type="AlphaFoldDB" id="A0AAD8XRH5"/>
<gene>
    <name evidence="1" type="ORF">QTG54_017069</name>
</gene>
<dbReference type="EMBL" id="JATAAI010000078">
    <property type="protein sequence ID" value="KAK1732244.1"/>
    <property type="molecule type" value="Genomic_DNA"/>
</dbReference>
<organism evidence="1 2">
    <name type="scientific">Skeletonema marinoi</name>
    <dbReference type="NCBI Taxonomy" id="267567"/>
    <lineage>
        <taxon>Eukaryota</taxon>
        <taxon>Sar</taxon>
        <taxon>Stramenopiles</taxon>
        <taxon>Ochrophyta</taxon>
        <taxon>Bacillariophyta</taxon>
        <taxon>Coscinodiscophyceae</taxon>
        <taxon>Thalassiosirophycidae</taxon>
        <taxon>Thalassiosirales</taxon>
        <taxon>Skeletonemataceae</taxon>
        <taxon>Skeletonema</taxon>
        <taxon>Skeletonema marinoi-dohrnii complex</taxon>
    </lineage>
</organism>
<comment type="caution">
    <text evidence="1">The sequence shown here is derived from an EMBL/GenBank/DDBJ whole genome shotgun (WGS) entry which is preliminary data.</text>
</comment>
<protein>
    <submittedName>
        <fullName evidence="1">Uncharacterized protein</fullName>
    </submittedName>
</protein>